<name>A0ABX8S0R0_NOCIO</name>
<accession>A0ABX8S0R0</accession>
<dbReference type="RefSeq" id="WP_218477286.1">
    <property type="nucleotide sequence ID" value="NZ_BAABJN010000015.1"/>
</dbReference>
<organism evidence="2 3">
    <name type="scientific">Nocardia iowensis</name>
    <dbReference type="NCBI Taxonomy" id="204891"/>
    <lineage>
        <taxon>Bacteria</taxon>
        <taxon>Bacillati</taxon>
        <taxon>Actinomycetota</taxon>
        <taxon>Actinomycetes</taxon>
        <taxon>Mycobacteriales</taxon>
        <taxon>Nocardiaceae</taxon>
        <taxon>Nocardia</taxon>
    </lineage>
</organism>
<reference evidence="2 3" key="1">
    <citation type="submission" date="2021-07" db="EMBL/GenBank/DDBJ databases">
        <title>Whole Genome Sequence of Nocardia Iowensis.</title>
        <authorList>
            <person name="Lamm A."/>
            <person name="Collins-Fairclough A.M."/>
            <person name="Bunk B."/>
            <person name="Sproer C."/>
        </authorList>
    </citation>
    <scope>NUCLEOTIDE SEQUENCE [LARGE SCALE GENOMIC DNA]</scope>
    <source>
        <strain evidence="2 3">NRRL 5646</strain>
    </source>
</reference>
<protein>
    <recommendedName>
        <fullName evidence="4">PPE domain-containing protein</fullName>
    </recommendedName>
</protein>
<proteinExistence type="predicted"/>
<evidence type="ECO:0000256" key="1">
    <source>
        <dbReference type="SAM" id="MobiDB-lite"/>
    </source>
</evidence>
<evidence type="ECO:0000313" key="3">
    <source>
        <dbReference type="Proteomes" id="UP000694257"/>
    </source>
</evidence>
<gene>
    <name evidence="2" type="ORF">KV110_17330</name>
</gene>
<keyword evidence="3" id="KW-1185">Reference proteome</keyword>
<feature type="region of interest" description="Disordered" evidence="1">
    <location>
        <begin position="457"/>
        <end position="480"/>
    </location>
</feature>
<dbReference type="Proteomes" id="UP000694257">
    <property type="component" value="Chromosome"/>
</dbReference>
<evidence type="ECO:0000313" key="2">
    <source>
        <dbReference type="EMBL" id="QXN94654.1"/>
    </source>
</evidence>
<evidence type="ECO:0008006" key="4">
    <source>
        <dbReference type="Google" id="ProtNLM"/>
    </source>
</evidence>
<feature type="region of interest" description="Disordered" evidence="1">
    <location>
        <begin position="271"/>
        <end position="290"/>
    </location>
</feature>
<sequence>MELNVDPRSLADVALVLADTASGTDAVLPQSWLVPAGADMISQVQKRRLDANLAMLRNAATVVFDEIESISHRVGSAAADYSEADNVNALVLGGGHGDVVDNPVGAVHRGGSQQVPPRGSVLSGAVDPLTFAKQLRAGPGPDAAQGLAAAFRSYVRGPYTTLRSSVDRAAAAMQSWTPVGYAASTTLTRYRGLLDQLGDGFARWADDVDAYGNAFRTAKAKHPAPEEIIAARKELLAAIRAEDELGVQRALAKLEELDVRSAETVGRYATETGVEISDSERSGGGGDSSSLTSMLPALLSSMAAGGLPMAQDLMSPADEYGYDEYGYDDSFLDDYAYSPVGAPSGLGGVPVSADFSPVEAADPAVVVGPMATGSALGAAASSAPRAPVIEPLNTSSAGAAHGRGAAGMPYMPYMPMAPGMGQGGGNNERNRVVAWHPDRLMYVDDTPHTEAVIGERPTIALSVTPPTPTPADPTRNGGSS</sequence>
<dbReference type="EMBL" id="CP078145">
    <property type="protein sequence ID" value="QXN94654.1"/>
    <property type="molecule type" value="Genomic_DNA"/>
</dbReference>